<evidence type="ECO:0000256" key="10">
    <source>
        <dbReference type="ARBA" id="ARBA00049553"/>
    </source>
</evidence>
<dbReference type="STRING" id="1610489.SAMN06295981_1652"/>
<sequence length="117" mass="12187">MRATRDGRNISGAERLSDATTAPDIARTLVARALHHPRGIPDDIHVTVRAVHPADIRHLTALPVTVRDTTTPAQAHAEVARLLSPGVLAALLGVVDLPGALLIDAASTSPVSSSTWG</sequence>
<dbReference type="Proteomes" id="UP000193309">
    <property type="component" value="Unassembled WGS sequence"/>
</dbReference>
<comment type="pathway">
    <text evidence="2">Metabolic intermediate metabolism; pimeloyl-CoA biosynthesis; pimeloyl-CoA from pimelate: step 1/1.</text>
</comment>
<keyword evidence="5 11" id="KW-0436">Ligase</keyword>
<evidence type="ECO:0000256" key="3">
    <source>
        <dbReference type="ARBA" id="ARBA00011738"/>
    </source>
</evidence>
<keyword evidence="6" id="KW-0547">Nucleotide-binding</keyword>
<evidence type="ECO:0000256" key="2">
    <source>
        <dbReference type="ARBA" id="ARBA00005075"/>
    </source>
</evidence>
<evidence type="ECO:0000313" key="11">
    <source>
        <dbReference type="EMBL" id="SMG28034.1"/>
    </source>
</evidence>
<dbReference type="EC" id="6.2.1.14" evidence="4"/>
<reference evidence="12" key="1">
    <citation type="submission" date="2017-04" db="EMBL/GenBank/DDBJ databases">
        <authorList>
            <person name="Varghese N."/>
            <person name="Submissions S."/>
        </authorList>
    </citation>
    <scope>NUCLEOTIDE SEQUENCE [LARGE SCALE GENOMIC DNA]</scope>
    <source>
        <strain evidence="12">VDS</strain>
    </source>
</reference>
<comment type="catalytic activity">
    <reaction evidence="10">
        <text>heptanedioate + ATP + CoA = 6-carboxyhexanoyl-CoA + AMP + diphosphate</text>
        <dbReference type="Rhea" id="RHEA:14781"/>
        <dbReference type="ChEBI" id="CHEBI:30616"/>
        <dbReference type="ChEBI" id="CHEBI:33019"/>
        <dbReference type="ChEBI" id="CHEBI:36165"/>
        <dbReference type="ChEBI" id="CHEBI:57287"/>
        <dbReference type="ChEBI" id="CHEBI:57360"/>
        <dbReference type="ChEBI" id="CHEBI:456215"/>
        <dbReference type="EC" id="6.2.1.14"/>
    </reaction>
</comment>
<keyword evidence="7" id="KW-0093">Biotin biosynthesis</keyword>
<accession>A0A1X7JIV8</accession>
<dbReference type="Pfam" id="PF03744">
    <property type="entry name" value="BioW"/>
    <property type="match status" value="1"/>
</dbReference>
<protein>
    <recommendedName>
        <fullName evidence="4">6-carboxyhexanoate--CoA ligase</fullName>
        <ecNumber evidence="4">6.2.1.14</ecNumber>
    </recommendedName>
</protein>
<dbReference type="InterPro" id="IPR005499">
    <property type="entry name" value="BioW"/>
</dbReference>
<name>A0A1X7JIV8_9CORY</name>
<organism evidence="11 12">
    <name type="scientific">Corynebacterium pollutisoli</name>
    <dbReference type="NCBI Taxonomy" id="1610489"/>
    <lineage>
        <taxon>Bacteria</taxon>
        <taxon>Bacillati</taxon>
        <taxon>Actinomycetota</taxon>
        <taxon>Actinomycetes</taxon>
        <taxon>Mycobacteriales</taxon>
        <taxon>Corynebacteriaceae</taxon>
        <taxon>Corynebacterium</taxon>
    </lineage>
</organism>
<proteinExistence type="predicted"/>
<keyword evidence="12" id="KW-1185">Reference proteome</keyword>
<evidence type="ECO:0000256" key="9">
    <source>
        <dbReference type="ARBA" id="ARBA00022842"/>
    </source>
</evidence>
<comment type="cofactor">
    <cofactor evidence="1">
        <name>Mg(2+)</name>
        <dbReference type="ChEBI" id="CHEBI:18420"/>
    </cofactor>
</comment>
<dbReference type="AlphaFoldDB" id="A0A1X7JIV8"/>
<evidence type="ECO:0000256" key="4">
    <source>
        <dbReference type="ARBA" id="ARBA00012984"/>
    </source>
</evidence>
<dbReference type="EMBL" id="FXAR01000005">
    <property type="protein sequence ID" value="SMG28034.1"/>
    <property type="molecule type" value="Genomic_DNA"/>
</dbReference>
<evidence type="ECO:0000256" key="6">
    <source>
        <dbReference type="ARBA" id="ARBA00022741"/>
    </source>
</evidence>
<dbReference type="UniPathway" id="UPA00999">
    <property type="reaction ID" value="UER00351"/>
</dbReference>
<comment type="subunit">
    <text evidence="3">Homodimer.</text>
</comment>
<gene>
    <name evidence="11" type="ORF">SAMN06295981_1652</name>
</gene>
<dbReference type="GO" id="GO:0042410">
    <property type="term" value="F:6-carboxyhexanoate-CoA ligase activity"/>
    <property type="evidence" value="ECO:0007669"/>
    <property type="project" value="UniProtKB-EC"/>
</dbReference>
<keyword evidence="9" id="KW-0460">Magnesium</keyword>
<dbReference type="GO" id="GO:0009102">
    <property type="term" value="P:biotin biosynthetic process"/>
    <property type="evidence" value="ECO:0007669"/>
    <property type="project" value="UniProtKB-KW"/>
</dbReference>
<evidence type="ECO:0000256" key="8">
    <source>
        <dbReference type="ARBA" id="ARBA00022840"/>
    </source>
</evidence>
<evidence type="ECO:0000313" key="12">
    <source>
        <dbReference type="Proteomes" id="UP000193309"/>
    </source>
</evidence>
<keyword evidence="8" id="KW-0067">ATP-binding</keyword>
<evidence type="ECO:0000256" key="5">
    <source>
        <dbReference type="ARBA" id="ARBA00022598"/>
    </source>
</evidence>
<evidence type="ECO:0000256" key="1">
    <source>
        <dbReference type="ARBA" id="ARBA00001946"/>
    </source>
</evidence>
<evidence type="ECO:0000256" key="7">
    <source>
        <dbReference type="ARBA" id="ARBA00022756"/>
    </source>
</evidence>
<dbReference type="GO" id="GO:0005524">
    <property type="term" value="F:ATP binding"/>
    <property type="evidence" value="ECO:0007669"/>
    <property type="project" value="UniProtKB-KW"/>
</dbReference>